<feature type="region of interest" description="Disordered" evidence="1">
    <location>
        <begin position="28"/>
        <end position="48"/>
    </location>
</feature>
<gene>
    <name evidence="3" type="ORF">C8F04DRAFT_1115654</name>
</gene>
<comment type="caution">
    <text evidence="3">The sequence shown here is derived from an EMBL/GenBank/DDBJ whole genome shotgun (WGS) entry which is preliminary data.</text>
</comment>
<evidence type="ECO:0000313" key="4">
    <source>
        <dbReference type="Proteomes" id="UP001218188"/>
    </source>
</evidence>
<evidence type="ECO:0000256" key="1">
    <source>
        <dbReference type="SAM" id="MobiDB-lite"/>
    </source>
</evidence>
<evidence type="ECO:0000313" key="3">
    <source>
        <dbReference type="EMBL" id="KAJ7029704.1"/>
    </source>
</evidence>
<feature type="chain" id="PRO_5042006401" evidence="2">
    <location>
        <begin position="31"/>
        <end position="86"/>
    </location>
</feature>
<feature type="signal peptide" evidence="2">
    <location>
        <begin position="1"/>
        <end position="30"/>
    </location>
</feature>
<evidence type="ECO:0000256" key="2">
    <source>
        <dbReference type="SAM" id="SignalP"/>
    </source>
</evidence>
<dbReference type="EMBL" id="JARJCM010000098">
    <property type="protein sequence ID" value="KAJ7029704.1"/>
    <property type="molecule type" value="Genomic_DNA"/>
</dbReference>
<sequence>MGCGRAQRYQIFLSLLWFPLAMLDSRATEAEPNPTPQESTSNVYPRDTEGGRAQHYQVFLNSLWWAHTSRIFRPSPPEKGSLRTNM</sequence>
<keyword evidence="4" id="KW-1185">Reference proteome</keyword>
<feature type="non-terminal residue" evidence="3">
    <location>
        <position position="1"/>
    </location>
</feature>
<name>A0AAD6SKN0_9AGAR</name>
<organism evidence="3 4">
    <name type="scientific">Mycena alexandri</name>
    <dbReference type="NCBI Taxonomy" id="1745969"/>
    <lineage>
        <taxon>Eukaryota</taxon>
        <taxon>Fungi</taxon>
        <taxon>Dikarya</taxon>
        <taxon>Basidiomycota</taxon>
        <taxon>Agaricomycotina</taxon>
        <taxon>Agaricomycetes</taxon>
        <taxon>Agaricomycetidae</taxon>
        <taxon>Agaricales</taxon>
        <taxon>Marasmiineae</taxon>
        <taxon>Mycenaceae</taxon>
        <taxon>Mycena</taxon>
    </lineage>
</organism>
<protein>
    <submittedName>
        <fullName evidence="3">Uncharacterized protein</fullName>
    </submittedName>
</protein>
<proteinExistence type="predicted"/>
<keyword evidence="2" id="KW-0732">Signal</keyword>
<dbReference type="AlphaFoldDB" id="A0AAD6SKN0"/>
<reference evidence="3" key="1">
    <citation type="submission" date="2023-03" db="EMBL/GenBank/DDBJ databases">
        <title>Massive genome expansion in bonnet fungi (Mycena s.s.) driven by repeated elements and novel gene families across ecological guilds.</title>
        <authorList>
            <consortium name="Lawrence Berkeley National Laboratory"/>
            <person name="Harder C.B."/>
            <person name="Miyauchi S."/>
            <person name="Viragh M."/>
            <person name="Kuo A."/>
            <person name="Thoen E."/>
            <person name="Andreopoulos B."/>
            <person name="Lu D."/>
            <person name="Skrede I."/>
            <person name="Drula E."/>
            <person name="Henrissat B."/>
            <person name="Morin E."/>
            <person name="Kohler A."/>
            <person name="Barry K."/>
            <person name="LaButti K."/>
            <person name="Morin E."/>
            <person name="Salamov A."/>
            <person name="Lipzen A."/>
            <person name="Mereny Z."/>
            <person name="Hegedus B."/>
            <person name="Baldrian P."/>
            <person name="Stursova M."/>
            <person name="Weitz H."/>
            <person name="Taylor A."/>
            <person name="Grigoriev I.V."/>
            <person name="Nagy L.G."/>
            <person name="Martin F."/>
            <person name="Kauserud H."/>
        </authorList>
    </citation>
    <scope>NUCLEOTIDE SEQUENCE</scope>
    <source>
        <strain evidence="3">CBHHK200</strain>
    </source>
</reference>
<dbReference type="Proteomes" id="UP001218188">
    <property type="component" value="Unassembled WGS sequence"/>
</dbReference>
<accession>A0AAD6SKN0</accession>